<dbReference type="PROSITE" id="PS50405">
    <property type="entry name" value="GST_CTER"/>
    <property type="match status" value="1"/>
</dbReference>
<keyword evidence="2" id="KW-0216">Detoxification</keyword>
<evidence type="ECO:0000256" key="2">
    <source>
        <dbReference type="ARBA" id="ARBA00022575"/>
    </source>
</evidence>
<feature type="domain" description="GST C-terminal" evidence="7">
    <location>
        <begin position="91"/>
        <end position="220"/>
    </location>
</feature>
<dbReference type="SFLD" id="SFLDG00358">
    <property type="entry name" value="Main_(cytGST)"/>
    <property type="match status" value="1"/>
</dbReference>
<dbReference type="GO" id="GO:0004364">
    <property type="term" value="F:glutathione transferase activity"/>
    <property type="evidence" value="ECO:0007669"/>
    <property type="project" value="UniProtKB-EC"/>
</dbReference>
<dbReference type="CDD" id="cd03058">
    <property type="entry name" value="GST_N_Tau"/>
    <property type="match status" value="1"/>
</dbReference>
<dbReference type="GO" id="GO:0006749">
    <property type="term" value="P:glutathione metabolic process"/>
    <property type="evidence" value="ECO:0007669"/>
    <property type="project" value="InterPro"/>
</dbReference>
<dbReference type="AlphaFoldDB" id="A0AAW2S0M9"/>
<organism evidence="8">
    <name type="scientific">Sesamum radiatum</name>
    <name type="common">Black benniseed</name>
    <dbReference type="NCBI Taxonomy" id="300843"/>
    <lineage>
        <taxon>Eukaryota</taxon>
        <taxon>Viridiplantae</taxon>
        <taxon>Streptophyta</taxon>
        <taxon>Embryophyta</taxon>
        <taxon>Tracheophyta</taxon>
        <taxon>Spermatophyta</taxon>
        <taxon>Magnoliopsida</taxon>
        <taxon>eudicotyledons</taxon>
        <taxon>Gunneridae</taxon>
        <taxon>Pentapetalae</taxon>
        <taxon>asterids</taxon>
        <taxon>lamiids</taxon>
        <taxon>Lamiales</taxon>
        <taxon>Pedaliaceae</taxon>
        <taxon>Sesamum</taxon>
    </lineage>
</organism>
<dbReference type="InterPro" id="IPR045073">
    <property type="entry name" value="Omega/Tau-like"/>
</dbReference>
<evidence type="ECO:0000256" key="4">
    <source>
        <dbReference type="ARBA" id="ARBA00025743"/>
    </source>
</evidence>
<reference evidence="8" key="1">
    <citation type="submission" date="2020-06" db="EMBL/GenBank/DDBJ databases">
        <authorList>
            <person name="Li T."/>
            <person name="Hu X."/>
            <person name="Zhang T."/>
            <person name="Song X."/>
            <person name="Zhang H."/>
            <person name="Dai N."/>
            <person name="Sheng W."/>
            <person name="Hou X."/>
            <person name="Wei L."/>
        </authorList>
    </citation>
    <scope>NUCLEOTIDE SEQUENCE</scope>
    <source>
        <strain evidence="8">G02</strain>
        <tissue evidence="8">Leaf</tissue>
    </source>
</reference>
<reference evidence="8" key="2">
    <citation type="journal article" date="2024" name="Plant">
        <title>Genomic evolution and insights into agronomic trait innovations of Sesamum species.</title>
        <authorList>
            <person name="Miao H."/>
            <person name="Wang L."/>
            <person name="Qu L."/>
            <person name="Liu H."/>
            <person name="Sun Y."/>
            <person name="Le M."/>
            <person name="Wang Q."/>
            <person name="Wei S."/>
            <person name="Zheng Y."/>
            <person name="Lin W."/>
            <person name="Duan Y."/>
            <person name="Cao H."/>
            <person name="Xiong S."/>
            <person name="Wang X."/>
            <person name="Wei L."/>
            <person name="Li C."/>
            <person name="Ma Q."/>
            <person name="Ju M."/>
            <person name="Zhao R."/>
            <person name="Li G."/>
            <person name="Mu C."/>
            <person name="Tian Q."/>
            <person name="Mei H."/>
            <person name="Zhang T."/>
            <person name="Gao T."/>
            <person name="Zhang H."/>
        </authorList>
    </citation>
    <scope>NUCLEOTIDE SEQUENCE</scope>
    <source>
        <strain evidence="8">G02</strain>
    </source>
</reference>
<dbReference type="GO" id="GO:0009407">
    <property type="term" value="P:toxin catabolic process"/>
    <property type="evidence" value="ECO:0007669"/>
    <property type="project" value="UniProtKB-ARBA"/>
</dbReference>
<dbReference type="PROSITE" id="PS50404">
    <property type="entry name" value="GST_NTER"/>
    <property type="match status" value="1"/>
</dbReference>
<comment type="similarity">
    <text evidence="4">Belongs to the GST superfamily. Tau family.</text>
</comment>
<comment type="catalytic activity">
    <reaction evidence="5">
        <text>RX + glutathione = an S-substituted glutathione + a halide anion + H(+)</text>
        <dbReference type="Rhea" id="RHEA:16437"/>
        <dbReference type="ChEBI" id="CHEBI:15378"/>
        <dbReference type="ChEBI" id="CHEBI:16042"/>
        <dbReference type="ChEBI" id="CHEBI:17792"/>
        <dbReference type="ChEBI" id="CHEBI:57925"/>
        <dbReference type="ChEBI" id="CHEBI:90779"/>
        <dbReference type="EC" id="2.5.1.18"/>
    </reaction>
</comment>
<dbReference type="InterPro" id="IPR036282">
    <property type="entry name" value="Glutathione-S-Trfase_C_sf"/>
</dbReference>
<feature type="domain" description="GST N-terminal" evidence="6">
    <location>
        <begin position="4"/>
        <end position="85"/>
    </location>
</feature>
<dbReference type="CDD" id="cd03185">
    <property type="entry name" value="GST_C_Tau"/>
    <property type="match status" value="1"/>
</dbReference>
<dbReference type="SUPFAM" id="SSF47616">
    <property type="entry name" value="GST C-terminal domain-like"/>
    <property type="match status" value="1"/>
</dbReference>
<dbReference type="Pfam" id="PF00043">
    <property type="entry name" value="GST_C"/>
    <property type="match status" value="1"/>
</dbReference>
<comment type="caution">
    <text evidence="8">The sequence shown here is derived from an EMBL/GenBank/DDBJ whole genome shotgun (WGS) entry which is preliminary data.</text>
</comment>
<keyword evidence="3" id="KW-0808">Transferase</keyword>
<dbReference type="SUPFAM" id="SSF52833">
    <property type="entry name" value="Thioredoxin-like"/>
    <property type="match status" value="1"/>
</dbReference>
<dbReference type="InterPro" id="IPR040079">
    <property type="entry name" value="Glutathione_S-Trfase"/>
</dbReference>
<dbReference type="Gene3D" id="3.40.30.10">
    <property type="entry name" value="Glutaredoxin"/>
    <property type="match status" value="1"/>
</dbReference>
<dbReference type="GO" id="GO:0005737">
    <property type="term" value="C:cytoplasm"/>
    <property type="evidence" value="ECO:0007669"/>
    <property type="project" value="TreeGrafter"/>
</dbReference>
<dbReference type="EC" id="2.5.1.18" evidence="1"/>
<dbReference type="InterPro" id="IPR036249">
    <property type="entry name" value="Thioredoxin-like_sf"/>
</dbReference>
<gene>
    <name evidence="8" type="ORF">Sradi_2960800</name>
</gene>
<proteinExistence type="inferred from homology"/>
<protein>
    <recommendedName>
        <fullName evidence="1">glutathione transferase</fullName>
        <ecNumber evidence="1">2.5.1.18</ecNumber>
    </recommendedName>
</protein>
<dbReference type="FunFam" id="3.40.30.10:FF:000044">
    <property type="entry name" value="Glutathione S-transferase GSTU6"/>
    <property type="match status" value="1"/>
</dbReference>
<evidence type="ECO:0000256" key="5">
    <source>
        <dbReference type="ARBA" id="ARBA00047960"/>
    </source>
</evidence>
<dbReference type="InterPro" id="IPR004046">
    <property type="entry name" value="GST_C"/>
</dbReference>
<dbReference type="EMBL" id="JACGWJ010000012">
    <property type="protein sequence ID" value="KAL0385665.1"/>
    <property type="molecule type" value="Genomic_DNA"/>
</dbReference>
<evidence type="ECO:0000259" key="7">
    <source>
        <dbReference type="PROSITE" id="PS50405"/>
    </source>
</evidence>
<evidence type="ECO:0000256" key="3">
    <source>
        <dbReference type="ARBA" id="ARBA00022679"/>
    </source>
</evidence>
<dbReference type="Pfam" id="PF02798">
    <property type="entry name" value="GST_N"/>
    <property type="match status" value="1"/>
</dbReference>
<evidence type="ECO:0000313" key="8">
    <source>
        <dbReference type="EMBL" id="KAL0385665.1"/>
    </source>
</evidence>
<dbReference type="PANTHER" id="PTHR11260:SF615">
    <property type="entry name" value="GLUTATHIONE S-TRANSFERASE U17"/>
    <property type="match status" value="1"/>
</dbReference>
<dbReference type="SFLD" id="SFLDG01152">
    <property type="entry name" value="Main.3:_Omega-_and_Tau-like"/>
    <property type="match status" value="1"/>
</dbReference>
<name>A0AAW2S0M9_SESRA</name>
<sequence>MATETVKVLGCWPSPYVIRARIALNIKSVEHEYQEEDILGGNKSDLLLKSNPVYKKVPVLIHADRPVCESLVIVQYVDEVWASGPAILPSDPYDRATARFWATYIDEKWFPRLRGGFFSEGEEAKNAFEESGEDVVLFEEAFTKCSKGQKFFGGERIGYLDIALGSLLSWIRVIEQACNMSFIDEAKTPNLYRWAHDFSAHVAVKDVLPDTDKVYQVAKFLLSAIKGAAPKK</sequence>
<dbReference type="Gene3D" id="1.20.1050.10">
    <property type="match status" value="1"/>
</dbReference>
<dbReference type="SFLD" id="SFLDS00019">
    <property type="entry name" value="Glutathione_Transferase_(cytos"/>
    <property type="match status" value="1"/>
</dbReference>
<dbReference type="PANTHER" id="PTHR11260">
    <property type="entry name" value="GLUTATHIONE S-TRANSFERASE, GST, SUPERFAMILY, GST DOMAIN CONTAINING"/>
    <property type="match status" value="1"/>
</dbReference>
<dbReference type="InterPro" id="IPR004045">
    <property type="entry name" value="Glutathione_S-Trfase_N"/>
</dbReference>
<dbReference type="FunFam" id="1.20.1050.10:FF:000016">
    <property type="entry name" value="Glutathione S-transferase U9"/>
    <property type="match status" value="1"/>
</dbReference>
<evidence type="ECO:0000259" key="6">
    <source>
        <dbReference type="PROSITE" id="PS50404"/>
    </source>
</evidence>
<evidence type="ECO:0000256" key="1">
    <source>
        <dbReference type="ARBA" id="ARBA00012452"/>
    </source>
</evidence>
<dbReference type="InterPro" id="IPR010987">
    <property type="entry name" value="Glutathione-S-Trfase_C-like"/>
</dbReference>
<accession>A0AAW2S0M9</accession>
<dbReference type="InterPro" id="IPR045074">
    <property type="entry name" value="GST_C_Tau"/>
</dbReference>